<dbReference type="Pfam" id="PF02886">
    <property type="entry name" value="LBP_BPI_CETP_C"/>
    <property type="match status" value="1"/>
</dbReference>
<dbReference type="PANTHER" id="PTHR10504:SF17">
    <property type="entry name" value="BPI FOLD-CONTAINING FAMILY C PROTEIN"/>
    <property type="match status" value="1"/>
</dbReference>
<dbReference type="SUPFAM" id="SSF55394">
    <property type="entry name" value="Bactericidal permeability-increasing protein, BPI"/>
    <property type="match status" value="1"/>
</dbReference>
<dbReference type="AlphaFoldDB" id="A0A7F8PWE3"/>
<comment type="subunit">
    <text evidence="1">Monomer. Homodimer; disulfide-linked.</text>
</comment>
<comment type="domain">
    <text evidence="1">The N-terminal region may be exposed to the interior of the granule, whereas the C-terminal portion may be embedded in the membrane. During phagocytosis and degranulation, proteases may be released and activated and cleave BPI at the junction of the N- and C-terminal portions of the molecule, providing controlled release of the N-terminal antibacterial fragment when bacteria are ingested.</text>
</comment>
<dbReference type="Gene3D" id="3.15.20.10">
    <property type="entry name" value="Bactericidal permeability-increasing protein, domain 2"/>
    <property type="match status" value="1"/>
</dbReference>
<keyword evidence="1" id="KW-0044">Antibiotic</keyword>
<dbReference type="RefSeq" id="XP_030873365.1">
    <property type="nucleotide sequence ID" value="XM_031017505.1"/>
</dbReference>
<comment type="domain">
    <text evidence="1">The N- and C-terminal barrels adopt an identical fold despite having only 13% of conserved residues.</text>
</comment>
<dbReference type="GO" id="GO:0045087">
    <property type="term" value="P:innate immune response"/>
    <property type="evidence" value="ECO:0007669"/>
    <property type="project" value="UniProtKB-UniRule"/>
</dbReference>
<dbReference type="GO" id="GO:0005615">
    <property type="term" value="C:extracellular space"/>
    <property type="evidence" value="ECO:0007669"/>
    <property type="project" value="UniProtKB-UniRule"/>
</dbReference>
<reference evidence="4" key="1">
    <citation type="submission" date="2025-08" db="UniProtKB">
        <authorList>
            <consortium name="RefSeq"/>
        </authorList>
    </citation>
    <scope>IDENTIFICATION</scope>
    <source>
        <tissue evidence="4">Liver</tissue>
    </source>
</reference>
<dbReference type="InterPro" id="IPR032942">
    <property type="entry name" value="BPI/LBP/Plunc"/>
</dbReference>
<keyword evidence="3" id="KW-1185">Reference proteome</keyword>
<dbReference type="InterPro" id="IPR017943">
    <property type="entry name" value="Bactericidal_perm-incr_a/b_dom"/>
</dbReference>
<keyword evidence="1" id="KW-0325">Glycoprotein</keyword>
<keyword evidence="1" id="KW-1015">Disulfide bond</keyword>
<dbReference type="GO" id="GO:0008289">
    <property type="term" value="F:lipid binding"/>
    <property type="evidence" value="ECO:0007669"/>
    <property type="project" value="InterPro"/>
</dbReference>
<dbReference type="SMART" id="SM00329">
    <property type="entry name" value="BPI2"/>
    <property type="match status" value="1"/>
</dbReference>
<dbReference type="Proteomes" id="UP000245341">
    <property type="component" value="Unplaced"/>
</dbReference>
<keyword evidence="1" id="KW-0391">Immunity</keyword>
<organism evidence="3 4">
    <name type="scientific">Leptonychotes weddellii</name>
    <name type="common">Weddell seal</name>
    <name type="synonym">Otaria weddellii</name>
    <dbReference type="NCBI Taxonomy" id="9713"/>
    <lineage>
        <taxon>Eukaryota</taxon>
        <taxon>Metazoa</taxon>
        <taxon>Chordata</taxon>
        <taxon>Craniata</taxon>
        <taxon>Vertebrata</taxon>
        <taxon>Euteleostomi</taxon>
        <taxon>Mammalia</taxon>
        <taxon>Eutheria</taxon>
        <taxon>Laurasiatheria</taxon>
        <taxon>Carnivora</taxon>
        <taxon>Caniformia</taxon>
        <taxon>Pinnipedia</taxon>
        <taxon>Phocidae</taxon>
        <taxon>Monachinae</taxon>
        <taxon>Lobodontini</taxon>
        <taxon>Leptonychotes</taxon>
    </lineage>
</organism>
<dbReference type="OrthoDB" id="9938407at2759"/>
<feature type="domain" description="Lipid-binding serum glycoprotein C-terminal" evidence="2">
    <location>
        <begin position="34"/>
        <end position="201"/>
    </location>
</feature>
<dbReference type="FunFam" id="3.15.20.10:FF:000001">
    <property type="entry name" value="Phospholipid transfer protein"/>
    <property type="match status" value="1"/>
</dbReference>
<gene>
    <name evidence="4" type="primary">LOC102730600</name>
</gene>
<evidence type="ECO:0000313" key="3">
    <source>
        <dbReference type="Proteomes" id="UP000245341"/>
    </source>
</evidence>
<comment type="function">
    <text evidence="1">The cytotoxic action of BPI is limited to many species of Gram-negative bacteria; this specificity may be explained by a strong affinity of the very basic N-terminal half for the negatively charged lipopolysaccharides that are unique to the Gram-negative bacterial outer envelope.</text>
</comment>
<keyword evidence="1" id="KW-0399">Innate immunity</keyword>
<evidence type="ECO:0000256" key="1">
    <source>
        <dbReference type="RuleBase" id="RU369039"/>
    </source>
</evidence>
<dbReference type="GO" id="GO:0050829">
    <property type="term" value="P:defense response to Gram-negative bacterium"/>
    <property type="evidence" value="ECO:0007669"/>
    <property type="project" value="UniProtKB-UniRule"/>
</dbReference>
<name>A0A7F8PWE3_LEPWE</name>
<comment type="subcellular location">
    <subcellularLocation>
        <location evidence="1">Secreted</location>
    </subcellularLocation>
</comment>
<keyword evidence="1" id="KW-0964">Secreted</keyword>
<protein>
    <recommendedName>
        <fullName evidence="1">Bactericidal permeability-increasing protein</fullName>
        <shortName evidence="1">BPI</shortName>
    </recommendedName>
</protein>
<dbReference type="InterPro" id="IPR001124">
    <property type="entry name" value="Lipid-bd_serum_glycop_C"/>
</dbReference>
<keyword evidence="1" id="KW-0732">Signal</keyword>
<dbReference type="PANTHER" id="PTHR10504">
    <property type="entry name" value="BACTERICIDAL PERMEABILITY-INCREASING BPI PROTEIN-RELATED"/>
    <property type="match status" value="1"/>
</dbReference>
<proteinExistence type="predicted"/>
<sequence>MALHILELNTSGVFYPLDNLTDPPFLPVPFALPERHDSMLYVGISEFFFKSASFAYFTSGAFNVTLSMKEISNHLVQNSQGLGNVLSRIAEIYILSQPFMVRVMATEPPVISLQPGSFTLDIPASMVLLAQTENSTAEAIVSMDFVASTSVGLVILGQRLVCSLSLNRFRLSLPESNRSNIEVGIQALRVPCHGKNDNFPI</sequence>
<accession>A0A7F8PWE3</accession>
<keyword evidence="1" id="KW-0929">Antimicrobial</keyword>
<evidence type="ECO:0000313" key="4">
    <source>
        <dbReference type="RefSeq" id="XP_030873365.1"/>
    </source>
</evidence>
<dbReference type="GeneID" id="102730600"/>
<dbReference type="KEGG" id="lww:102730600"/>
<evidence type="ECO:0000259" key="2">
    <source>
        <dbReference type="SMART" id="SM00329"/>
    </source>
</evidence>